<dbReference type="SUPFAM" id="SSF51735">
    <property type="entry name" value="NAD(P)-binding Rossmann-fold domains"/>
    <property type="match status" value="1"/>
</dbReference>
<dbReference type="CDD" id="cd05233">
    <property type="entry name" value="SDR_c"/>
    <property type="match status" value="1"/>
</dbReference>
<evidence type="ECO:0000256" key="3">
    <source>
        <dbReference type="ARBA" id="ARBA00022692"/>
    </source>
</evidence>
<reference evidence="8" key="1">
    <citation type="journal article" date="2022" name="bioRxiv">
        <title>Genomics of Preaxostyla Flagellates Illuminates Evolutionary Transitions and the Path Towards Mitochondrial Loss.</title>
        <authorList>
            <person name="Novak L.V.F."/>
            <person name="Treitli S.C."/>
            <person name="Pyrih J."/>
            <person name="Halakuc P."/>
            <person name="Pipaliya S.V."/>
            <person name="Vacek V."/>
            <person name="Brzon O."/>
            <person name="Soukal P."/>
            <person name="Eme L."/>
            <person name="Dacks J.B."/>
            <person name="Karnkowska A."/>
            <person name="Elias M."/>
            <person name="Hampl V."/>
        </authorList>
    </citation>
    <scope>NUCLEOTIDE SEQUENCE</scope>
    <source>
        <strain evidence="8">RCP-MX</strain>
    </source>
</reference>
<evidence type="ECO:0000256" key="7">
    <source>
        <dbReference type="SAM" id="Phobius"/>
    </source>
</evidence>
<comment type="similarity">
    <text evidence="2">Belongs to the short-chain dehydrogenases/reductases (SDR) family.</text>
</comment>
<feature type="transmembrane region" description="Helical" evidence="7">
    <location>
        <begin position="317"/>
        <end position="335"/>
    </location>
</feature>
<gene>
    <name evidence="8" type="ORF">PAPYR_527</name>
</gene>
<sequence>MRLGLEGVHVLLTGASGGIGQVTAQKFLDEGATVSMHYFTNLSMVEPLLKTHPDRCMALQADVRSEESVQHMIDAAVARFGPIKVLVLNHGISPNNVTPVVDMDFATFDLTVSVNLRGSFVVAKHFLRQAREHHLVDPSVVIVGSTAAVFGEARNADYAATKSALQCGFMRSLKNEIVAFAPRGRVNAVQPGWVDTPMAAAAKENPQILYRALGTMPLNKIAQPADVANAILFLASPLVSGHTTGGVVEVTGIQSLAANATEAVGWQKFFDITTFKFPENPSESVVANLRYFVDNYVLFSVAWTVILSFLRAFSQHNLWVIMLIGCFGAGLYFSWKPFFKEEKNRPILLIPSYIICIMSFRWAWIFIALLNAGCVGAHAFFRQPTLMGKAKTFFS</sequence>
<accession>A0ABQ8UTU0</accession>
<keyword evidence="4 7" id="KW-1133">Transmembrane helix</keyword>
<feature type="transmembrane region" description="Helical" evidence="7">
    <location>
        <begin position="291"/>
        <end position="310"/>
    </location>
</feature>
<dbReference type="InterPro" id="IPR002347">
    <property type="entry name" value="SDR_fam"/>
</dbReference>
<evidence type="ECO:0000256" key="6">
    <source>
        <dbReference type="ARBA" id="ARBA00023136"/>
    </source>
</evidence>
<dbReference type="EMBL" id="JAPMOS010000002">
    <property type="protein sequence ID" value="KAJ4462553.1"/>
    <property type="molecule type" value="Genomic_DNA"/>
</dbReference>
<keyword evidence="5" id="KW-0560">Oxidoreductase</keyword>
<evidence type="ECO:0000256" key="4">
    <source>
        <dbReference type="ARBA" id="ARBA00022989"/>
    </source>
</evidence>
<evidence type="ECO:0000313" key="9">
    <source>
        <dbReference type="Proteomes" id="UP001141327"/>
    </source>
</evidence>
<dbReference type="Pfam" id="PF13561">
    <property type="entry name" value="adh_short_C2"/>
    <property type="match status" value="1"/>
</dbReference>
<name>A0ABQ8UTU0_9EUKA</name>
<comment type="caution">
    <text evidence="8">The sequence shown here is derived from an EMBL/GenBank/DDBJ whole genome shotgun (WGS) entry which is preliminary data.</text>
</comment>
<keyword evidence="9" id="KW-1185">Reference proteome</keyword>
<comment type="subcellular location">
    <subcellularLocation>
        <location evidence="1">Membrane</location>
        <topology evidence="1">Multi-pass membrane protein</topology>
    </subcellularLocation>
</comment>
<evidence type="ECO:0000256" key="5">
    <source>
        <dbReference type="ARBA" id="ARBA00023002"/>
    </source>
</evidence>
<protein>
    <submittedName>
        <fullName evidence="8">NAD P-binding protein</fullName>
    </submittedName>
</protein>
<dbReference type="PANTHER" id="PTHR24321:SF8">
    <property type="entry name" value="ESTRADIOL 17-BETA-DEHYDROGENASE 8-RELATED"/>
    <property type="match status" value="1"/>
</dbReference>
<evidence type="ECO:0000256" key="1">
    <source>
        <dbReference type="ARBA" id="ARBA00004141"/>
    </source>
</evidence>
<dbReference type="Pfam" id="PF03208">
    <property type="entry name" value="PRA1"/>
    <property type="match status" value="1"/>
</dbReference>
<dbReference type="InterPro" id="IPR036291">
    <property type="entry name" value="NAD(P)-bd_dom_sf"/>
</dbReference>
<evidence type="ECO:0000256" key="2">
    <source>
        <dbReference type="ARBA" id="ARBA00006484"/>
    </source>
</evidence>
<dbReference type="PANTHER" id="PTHR24321">
    <property type="entry name" value="DEHYDROGENASES, SHORT CHAIN"/>
    <property type="match status" value="1"/>
</dbReference>
<dbReference type="Gene3D" id="3.40.50.720">
    <property type="entry name" value="NAD(P)-binding Rossmann-like Domain"/>
    <property type="match status" value="1"/>
</dbReference>
<evidence type="ECO:0000313" key="8">
    <source>
        <dbReference type="EMBL" id="KAJ4462553.1"/>
    </source>
</evidence>
<dbReference type="InterPro" id="IPR004895">
    <property type="entry name" value="Prenylated_rab_accept_PRA1"/>
</dbReference>
<organism evidence="8 9">
    <name type="scientific">Paratrimastix pyriformis</name>
    <dbReference type="NCBI Taxonomy" id="342808"/>
    <lineage>
        <taxon>Eukaryota</taxon>
        <taxon>Metamonada</taxon>
        <taxon>Preaxostyla</taxon>
        <taxon>Paratrimastigidae</taxon>
        <taxon>Paratrimastix</taxon>
    </lineage>
</organism>
<proteinExistence type="inferred from homology"/>
<dbReference type="Proteomes" id="UP001141327">
    <property type="component" value="Unassembled WGS sequence"/>
</dbReference>
<keyword evidence="3 7" id="KW-0812">Transmembrane</keyword>
<keyword evidence="6 7" id="KW-0472">Membrane</keyword>
<dbReference type="PRINTS" id="PR00081">
    <property type="entry name" value="GDHRDH"/>
</dbReference>
<feature type="transmembrane region" description="Helical" evidence="7">
    <location>
        <begin position="362"/>
        <end position="381"/>
    </location>
</feature>